<dbReference type="InterPro" id="IPR051907">
    <property type="entry name" value="DoxX-like_oxidoreductase"/>
</dbReference>
<name>A0A1V9F8E6_9BACT</name>
<dbReference type="Pfam" id="PF07681">
    <property type="entry name" value="DoxX"/>
    <property type="match status" value="1"/>
</dbReference>
<keyword evidence="9" id="KW-1185">Reference proteome</keyword>
<comment type="subcellular location">
    <subcellularLocation>
        <location evidence="1">Cell membrane</location>
        <topology evidence="1">Multi-pass membrane protein</topology>
    </subcellularLocation>
</comment>
<dbReference type="AlphaFoldDB" id="A0A1V9F8E6"/>
<dbReference type="OrthoDB" id="346004at2"/>
<reference evidence="9" key="1">
    <citation type="submission" date="2016-04" db="EMBL/GenBank/DDBJ databases">
        <authorList>
            <person name="Chen L."/>
            <person name="Zhuang W."/>
            <person name="Wang G."/>
        </authorList>
    </citation>
    <scope>NUCLEOTIDE SEQUENCE [LARGE SCALE GENOMIC DNA]</scope>
    <source>
        <strain evidence="9">17621</strain>
    </source>
</reference>
<keyword evidence="5 7" id="KW-1133">Transmembrane helix</keyword>
<evidence type="ECO:0008006" key="10">
    <source>
        <dbReference type="Google" id="ProtNLM"/>
    </source>
</evidence>
<keyword evidence="3" id="KW-1003">Cell membrane</keyword>
<keyword evidence="6 7" id="KW-0472">Membrane</keyword>
<keyword evidence="4 7" id="KW-0812">Transmembrane</keyword>
<evidence type="ECO:0000256" key="7">
    <source>
        <dbReference type="SAM" id="Phobius"/>
    </source>
</evidence>
<evidence type="ECO:0000256" key="3">
    <source>
        <dbReference type="ARBA" id="ARBA00022475"/>
    </source>
</evidence>
<evidence type="ECO:0000256" key="5">
    <source>
        <dbReference type="ARBA" id="ARBA00022989"/>
    </source>
</evidence>
<proteinExistence type="inferred from homology"/>
<comment type="similarity">
    <text evidence="2">Belongs to the DoxX family.</text>
</comment>
<feature type="transmembrane region" description="Helical" evidence="7">
    <location>
        <begin position="12"/>
        <end position="34"/>
    </location>
</feature>
<organism evidence="8 9">
    <name type="scientific">Niastella yeongjuensis</name>
    <dbReference type="NCBI Taxonomy" id="354355"/>
    <lineage>
        <taxon>Bacteria</taxon>
        <taxon>Pseudomonadati</taxon>
        <taxon>Bacteroidota</taxon>
        <taxon>Chitinophagia</taxon>
        <taxon>Chitinophagales</taxon>
        <taxon>Chitinophagaceae</taxon>
        <taxon>Niastella</taxon>
    </lineage>
</organism>
<evidence type="ECO:0000313" key="9">
    <source>
        <dbReference type="Proteomes" id="UP000192610"/>
    </source>
</evidence>
<feature type="transmembrane region" description="Helical" evidence="7">
    <location>
        <begin position="54"/>
        <end position="75"/>
    </location>
</feature>
<evidence type="ECO:0000256" key="2">
    <source>
        <dbReference type="ARBA" id="ARBA00006679"/>
    </source>
</evidence>
<sequence>MISRLTATQPELTPLILRLVFAIVIWPHGAQLLVGCFGGYGFTGTMQYFTTQAGLPAVIAFLVIMLEFFGSLFILLGFFTRFFAAASIILFLGMIVTVHQQNGFFMNWYGSAKGEGFEYHLLVIGILLTLIISGAGKASVDALIYNKTNNK</sequence>
<dbReference type="STRING" id="354355.SAMN05660816_01787"/>
<dbReference type="InterPro" id="IPR032808">
    <property type="entry name" value="DoxX"/>
</dbReference>
<evidence type="ECO:0000256" key="6">
    <source>
        <dbReference type="ARBA" id="ARBA00023136"/>
    </source>
</evidence>
<dbReference type="PANTHER" id="PTHR33452">
    <property type="entry name" value="OXIDOREDUCTASE CATD-RELATED"/>
    <property type="match status" value="1"/>
</dbReference>
<dbReference type="GO" id="GO:0005886">
    <property type="term" value="C:plasma membrane"/>
    <property type="evidence" value="ECO:0007669"/>
    <property type="project" value="UniProtKB-SubCell"/>
</dbReference>
<evidence type="ECO:0000313" key="8">
    <source>
        <dbReference type="EMBL" id="OQP54683.1"/>
    </source>
</evidence>
<comment type="caution">
    <text evidence="8">The sequence shown here is derived from an EMBL/GenBank/DDBJ whole genome shotgun (WGS) entry which is preliminary data.</text>
</comment>
<accession>A0A1V9F8E6</accession>
<evidence type="ECO:0000256" key="4">
    <source>
        <dbReference type="ARBA" id="ARBA00022692"/>
    </source>
</evidence>
<feature type="transmembrane region" description="Helical" evidence="7">
    <location>
        <begin position="119"/>
        <end position="145"/>
    </location>
</feature>
<protein>
    <recommendedName>
        <fullName evidence="10">DoxX family protein</fullName>
    </recommendedName>
</protein>
<dbReference type="PANTHER" id="PTHR33452:SF1">
    <property type="entry name" value="INNER MEMBRANE PROTEIN YPHA-RELATED"/>
    <property type="match status" value="1"/>
</dbReference>
<dbReference type="Proteomes" id="UP000192610">
    <property type="component" value="Unassembled WGS sequence"/>
</dbReference>
<dbReference type="EMBL" id="LVXG01000003">
    <property type="protein sequence ID" value="OQP54683.1"/>
    <property type="molecule type" value="Genomic_DNA"/>
</dbReference>
<feature type="transmembrane region" description="Helical" evidence="7">
    <location>
        <begin position="82"/>
        <end position="99"/>
    </location>
</feature>
<gene>
    <name evidence="8" type="ORF">A4H97_21380</name>
</gene>
<evidence type="ECO:0000256" key="1">
    <source>
        <dbReference type="ARBA" id="ARBA00004651"/>
    </source>
</evidence>